<accession>A0A9Q9MEP3</accession>
<dbReference type="SMART" id="SM00448">
    <property type="entry name" value="REC"/>
    <property type="match status" value="1"/>
</dbReference>
<dbReference type="InterPro" id="IPR003594">
    <property type="entry name" value="HATPase_dom"/>
</dbReference>
<evidence type="ECO:0000259" key="11">
    <source>
        <dbReference type="PROSITE" id="PS50110"/>
    </source>
</evidence>
<dbReference type="CDD" id="cd00156">
    <property type="entry name" value="REC"/>
    <property type="match status" value="1"/>
</dbReference>
<dbReference type="GO" id="GO:0009927">
    <property type="term" value="F:histidine phosphotransfer kinase activity"/>
    <property type="evidence" value="ECO:0007669"/>
    <property type="project" value="TreeGrafter"/>
</dbReference>
<dbReference type="SUPFAM" id="SSF52172">
    <property type="entry name" value="CheY-like"/>
    <property type="match status" value="1"/>
</dbReference>
<keyword evidence="6" id="KW-0418">Kinase</keyword>
<evidence type="ECO:0000256" key="7">
    <source>
        <dbReference type="ARBA" id="ARBA00023012"/>
    </source>
</evidence>
<dbReference type="InterPro" id="IPR005467">
    <property type="entry name" value="His_kinase_dom"/>
</dbReference>
<dbReference type="EC" id="2.7.13.3" evidence="3"/>
<dbReference type="GO" id="GO:0000155">
    <property type="term" value="F:phosphorelay sensor kinase activity"/>
    <property type="evidence" value="ECO:0007669"/>
    <property type="project" value="InterPro"/>
</dbReference>
<dbReference type="PRINTS" id="PR00344">
    <property type="entry name" value="BCTRLSENSOR"/>
</dbReference>
<dbReference type="CDD" id="cd16922">
    <property type="entry name" value="HATPase_EvgS-ArcB-TorS-like"/>
    <property type="match status" value="1"/>
</dbReference>
<dbReference type="Gene3D" id="3.40.50.2300">
    <property type="match status" value="1"/>
</dbReference>
<name>A0A9Q9MEP3_9ACTN</name>
<gene>
    <name evidence="12" type="ORF">Daura_33685</name>
</gene>
<feature type="domain" description="Histidine kinase" evidence="10">
    <location>
        <begin position="235"/>
        <end position="449"/>
    </location>
</feature>
<dbReference type="InterPro" id="IPR011006">
    <property type="entry name" value="CheY-like_superfamily"/>
</dbReference>
<reference evidence="12" key="1">
    <citation type="submission" date="2021-04" db="EMBL/GenBank/DDBJ databases">
        <title>Dactylosporangium aurantiacum NRRL B-8018 full assembly.</title>
        <authorList>
            <person name="Hartkoorn R.C."/>
            <person name="Beaudoing E."/>
            <person name="Hot D."/>
        </authorList>
    </citation>
    <scope>NUCLEOTIDE SEQUENCE</scope>
    <source>
        <strain evidence="12">NRRL B-8018</strain>
    </source>
</reference>
<dbReference type="InterPro" id="IPR001789">
    <property type="entry name" value="Sig_transdc_resp-reg_receiver"/>
</dbReference>
<keyword evidence="9" id="KW-0175">Coiled coil</keyword>
<protein>
    <recommendedName>
        <fullName evidence="3">histidine kinase</fullName>
        <ecNumber evidence="3">2.7.13.3</ecNumber>
    </recommendedName>
</protein>
<evidence type="ECO:0000259" key="10">
    <source>
        <dbReference type="PROSITE" id="PS50109"/>
    </source>
</evidence>
<dbReference type="Pfam" id="PF00512">
    <property type="entry name" value="HisKA"/>
    <property type="match status" value="1"/>
</dbReference>
<evidence type="ECO:0000256" key="6">
    <source>
        <dbReference type="ARBA" id="ARBA00022777"/>
    </source>
</evidence>
<evidence type="ECO:0000256" key="4">
    <source>
        <dbReference type="ARBA" id="ARBA00022553"/>
    </source>
</evidence>
<keyword evidence="7" id="KW-0902">Two-component regulatory system</keyword>
<dbReference type="PROSITE" id="PS50110">
    <property type="entry name" value="RESPONSE_REGULATORY"/>
    <property type="match status" value="1"/>
</dbReference>
<dbReference type="GO" id="GO:0005886">
    <property type="term" value="C:plasma membrane"/>
    <property type="evidence" value="ECO:0007669"/>
    <property type="project" value="UniProtKB-SubCell"/>
</dbReference>
<dbReference type="SUPFAM" id="SSF55874">
    <property type="entry name" value="ATPase domain of HSP90 chaperone/DNA topoisomerase II/histidine kinase"/>
    <property type="match status" value="1"/>
</dbReference>
<evidence type="ECO:0000256" key="2">
    <source>
        <dbReference type="ARBA" id="ARBA00004236"/>
    </source>
</evidence>
<dbReference type="PROSITE" id="PS50109">
    <property type="entry name" value="HIS_KIN"/>
    <property type="match status" value="1"/>
</dbReference>
<comment type="subcellular location">
    <subcellularLocation>
        <location evidence="2">Cell membrane</location>
    </subcellularLocation>
</comment>
<dbReference type="InterPro" id="IPR036890">
    <property type="entry name" value="HATPase_C_sf"/>
</dbReference>
<sequence>MSMTGRGGGGDGVTAGAAGVPEPLLRLVLHTDQDVFVLRQRGREAAAAVGMEHQDQVRVATALSEIGRHAIGAVVTFAVEVSGRARLVIVVAADGIGISPPEGTAAAGRLMDEVHVERDRISLTRRLPAQVGPDRLAEARDTLGRSQPTTALDELSVQNRQLVAALEEVQAHRDELLTLNAELEDTNRGVMALYTQLSEELEQTNQGVVALYAELDERSAQLREANEAKSRFLANVSHELRAPVTAIIGLVRLLLDPRSEPLTAEQTHQLELVQGSAADLLARVNDLLDLAKAESNRIEPSWAPVDLAAVFGQLRGTLRPLAKPGVQLDVADPDAVDLVTDEVLLTQILRNLLTNALKFTDAGTVSMGALVLDGRLHIAVADTGIGIPFAEQRRVFEEFHQVRGAHQVGGTGLGLPYARRLATLLGGGLSMVSEPGEGSTFTLDLPLRPQPEDDGDLPHVPSVLVVDDEAAARQVLREHLTGIAGQVHEAADARAALAIASRERPSVIFLDLRMPDGDGGDLIARMAAVPQTAGIPVVVVTGADVTRVDGAAAVLAKSSLTRRLVADAVAQVIT</sequence>
<feature type="domain" description="Response regulatory" evidence="11">
    <location>
        <begin position="462"/>
        <end position="572"/>
    </location>
</feature>
<dbReference type="Pfam" id="PF02518">
    <property type="entry name" value="HATPase_c"/>
    <property type="match status" value="1"/>
</dbReference>
<dbReference type="SMART" id="SM00388">
    <property type="entry name" value="HisKA"/>
    <property type="match status" value="1"/>
</dbReference>
<dbReference type="InterPro" id="IPR004358">
    <property type="entry name" value="Sig_transdc_His_kin-like_C"/>
</dbReference>
<organism evidence="12 13">
    <name type="scientific">Dactylosporangium aurantiacum</name>
    <dbReference type="NCBI Taxonomy" id="35754"/>
    <lineage>
        <taxon>Bacteria</taxon>
        <taxon>Bacillati</taxon>
        <taxon>Actinomycetota</taxon>
        <taxon>Actinomycetes</taxon>
        <taxon>Micromonosporales</taxon>
        <taxon>Micromonosporaceae</taxon>
        <taxon>Dactylosporangium</taxon>
    </lineage>
</organism>
<dbReference type="CDD" id="cd00082">
    <property type="entry name" value="HisKA"/>
    <property type="match status" value="1"/>
</dbReference>
<dbReference type="InterPro" id="IPR036097">
    <property type="entry name" value="HisK_dim/P_sf"/>
</dbReference>
<dbReference type="PANTHER" id="PTHR43047:SF72">
    <property type="entry name" value="OSMOSENSING HISTIDINE PROTEIN KINASE SLN1"/>
    <property type="match status" value="1"/>
</dbReference>
<keyword evidence="5" id="KW-0808">Transferase</keyword>
<dbReference type="KEGG" id="daur:Daura_33685"/>
<evidence type="ECO:0000256" key="9">
    <source>
        <dbReference type="SAM" id="Coils"/>
    </source>
</evidence>
<evidence type="ECO:0000256" key="3">
    <source>
        <dbReference type="ARBA" id="ARBA00012438"/>
    </source>
</evidence>
<evidence type="ECO:0000256" key="5">
    <source>
        <dbReference type="ARBA" id="ARBA00022679"/>
    </source>
</evidence>
<dbReference type="SMART" id="SM00387">
    <property type="entry name" value="HATPase_c"/>
    <property type="match status" value="1"/>
</dbReference>
<proteinExistence type="predicted"/>
<evidence type="ECO:0000256" key="1">
    <source>
        <dbReference type="ARBA" id="ARBA00000085"/>
    </source>
</evidence>
<comment type="catalytic activity">
    <reaction evidence="1">
        <text>ATP + protein L-histidine = ADP + protein N-phospho-L-histidine.</text>
        <dbReference type="EC" id="2.7.13.3"/>
    </reaction>
</comment>
<dbReference type="Proteomes" id="UP001058003">
    <property type="component" value="Chromosome"/>
</dbReference>
<keyword evidence="13" id="KW-1185">Reference proteome</keyword>
<dbReference type="EMBL" id="CP073767">
    <property type="protein sequence ID" value="UWZ51670.1"/>
    <property type="molecule type" value="Genomic_DNA"/>
</dbReference>
<dbReference type="PANTHER" id="PTHR43047">
    <property type="entry name" value="TWO-COMPONENT HISTIDINE PROTEIN KINASE"/>
    <property type="match status" value="1"/>
</dbReference>
<dbReference type="AlphaFoldDB" id="A0A9Q9MEP3"/>
<evidence type="ECO:0000256" key="8">
    <source>
        <dbReference type="PROSITE-ProRule" id="PRU00169"/>
    </source>
</evidence>
<dbReference type="InterPro" id="IPR003661">
    <property type="entry name" value="HisK_dim/P_dom"/>
</dbReference>
<feature type="modified residue" description="4-aspartylphosphate" evidence="8">
    <location>
        <position position="511"/>
    </location>
</feature>
<dbReference type="Gene3D" id="3.30.565.10">
    <property type="entry name" value="Histidine kinase-like ATPase, C-terminal domain"/>
    <property type="match status" value="1"/>
</dbReference>
<dbReference type="Pfam" id="PF00072">
    <property type="entry name" value="Response_reg"/>
    <property type="match status" value="1"/>
</dbReference>
<dbReference type="Gene3D" id="1.10.287.130">
    <property type="match status" value="1"/>
</dbReference>
<evidence type="ECO:0000313" key="12">
    <source>
        <dbReference type="EMBL" id="UWZ51670.1"/>
    </source>
</evidence>
<feature type="coiled-coil region" evidence="9">
    <location>
        <begin position="152"/>
        <end position="186"/>
    </location>
</feature>
<keyword evidence="4 8" id="KW-0597">Phosphoprotein</keyword>
<evidence type="ECO:0000313" key="13">
    <source>
        <dbReference type="Proteomes" id="UP001058003"/>
    </source>
</evidence>
<dbReference type="SUPFAM" id="SSF47384">
    <property type="entry name" value="Homodimeric domain of signal transducing histidine kinase"/>
    <property type="match status" value="1"/>
</dbReference>